<organism evidence="2 3">
    <name type="scientific">Penicillium polonicum</name>
    <dbReference type="NCBI Taxonomy" id="60169"/>
    <lineage>
        <taxon>Eukaryota</taxon>
        <taxon>Fungi</taxon>
        <taxon>Dikarya</taxon>
        <taxon>Ascomycota</taxon>
        <taxon>Pezizomycotina</taxon>
        <taxon>Eurotiomycetes</taxon>
        <taxon>Eurotiomycetidae</taxon>
        <taxon>Eurotiales</taxon>
        <taxon>Aspergillaceae</taxon>
        <taxon>Penicillium</taxon>
    </lineage>
</organism>
<dbReference type="OrthoDB" id="4354997at2759"/>
<dbReference type="AlphaFoldDB" id="A0A1V6NNU1"/>
<reference evidence="3" key="1">
    <citation type="journal article" date="2017" name="Nat. Microbiol.">
        <title>Global analysis of biosynthetic gene clusters reveals vast potential of secondary metabolite production in Penicillium species.</title>
        <authorList>
            <person name="Nielsen J.C."/>
            <person name="Grijseels S."/>
            <person name="Prigent S."/>
            <person name="Ji B."/>
            <person name="Dainat J."/>
            <person name="Nielsen K.F."/>
            <person name="Frisvad J.C."/>
            <person name="Workman M."/>
            <person name="Nielsen J."/>
        </authorList>
    </citation>
    <scope>NUCLEOTIDE SEQUENCE [LARGE SCALE GENOMIC DNA]</scope>
    <source>
        <strain evidence="3">IBT 4502</strain>
    </source>
</reference>
<evidence type="ECO:0000313" key="3">
    <source>
        <dbReference type="Proteomes" id="UP000191408"/>
    </source>
</evidence>
<keyword evidence="3" id="KW-1185">Reference proteome</keyword>
<feature type="region of interest" description="Disordered" evidence="1">
    <location>
        <begin position="425"/>
        <end position="445"/>
    </location>
</feature>
<dbReference type="Gene3D" id="3.80.10.10">
    <property type="entry name" value="Ribonuclease Inhibitor"/>
    <property type="match status" value="1"/>
</dbReference>
<dbReference type="InterPro" id="IPR032675">
    <property type="entry name" value="LRR_dom_sf"/>
</dbReference>
<gene>
    <name evidence="2" type="ORF">PENPOL_c004G09790</name>
</gene>
<evidence type="ECO:0000256" key="1">
    <source>
        <dbReference type="SAM" id="MobiDB-lite"/>
    </source>
</evidence>
<protein>
    <recommendedName>
        <fullName evidence="4">F-box domain-containing protein</fullName>
    </recommendedName>
</protein>
<evidence type="ECO:0008006" key="4">
    <source>
        <dbReference type="Google" id="ProtNLM"/>
    </source>
</evidence>
<accession>A0A1V6NNU1</accession>
<evidence type="ECO:0000313" key="2">
    <source>
        <dbReference type="EMBL" id="OQD66408.1"/>
    </source>
</evidence>
<dbReference type="EMBL" id="MDYM01000004">
    <property type="protein sequence ID" value="OQD66408.1"/>
    <property type="molecule type" value="Genomic_DNA"/>
</dbReference>
<dbReference type="SUPFAM" id="SSF52047">
    <property type="entry name" value="RNI-like"/>
    <property type="match status" value="1"/>
</dbReference>
<name>A0A1V6NNU1_PENPO</name>
<sequence>MESPRLTGLLACPQEIIDAILAELRPNLASIAAVTRACHKLYSAATPGLYQSVMIWQPVNAVRFAKIIKDKPHLISFIRRLQFHHRVIPDPWGNQPDMFRLLDRIDFHPTIEKLVNLESLVIKADCLPRLEKSRLFRRPEILPNLRSCVLGHYYSVWALWEIKPVHAALFHPNLENLTLTRCAIKAHTRNRPKDSSPHSTPLKRLWLLNCRIGATSLAEIMKYPRALKHITFKCESQGFATNSHQIQTRQQYVEAIKLQSSSLESLDLDIYLPWGKRINLTSLSVLRDLTITPSHLAGNPTDDDYPEYSSAPMVGLLPPSLEHLTFRDSNQYCGASRLEKSPYLHEHFHLRGVYQLVAKGELPHLSRFTCVLAPLPTRDYGTVDRMANISLQIHAFEAEMFDPTRTFTQAFYELGVRLDISQTDHSVTMPENDEYKRSQGSLATG</sequence>
<proteinExistence type="predicted"/>
<dbReference type="Proteomes" id="UP000191408">
    <property type="component" value="Unassembled WGS sequence"/>
</dbReference>
<dbReference type="STRING" id="60169.A0A1V6NNU1"/>
<comment type="caution">
    <text evidence="2">The sequence shown here is derived from an EMBL/GenBank/DDBJ whole genome shotgun (WGS) entry which is preliminary data.</text>
</comment>